<dbReference type="PANTHER" id="PTHR43591">
    <property type="entry name" value="METHYLTRANSFERASE"/>
    <property type="match status" value="1"/>
</dbReference>
<dbReference type="CDD" id="cd02440">
    <property type="entry name" value="AdoMet_MTases"/>
    <property type="match status" value="1"/>
</dbReference>
<dbReference type="AlphaFoldDB" id="A0A9P4LYE0"/>
<keyword evidence="1" id="KW-0489">Methyltransferase</keyword>
<accession>A0A9P4LYE0</accession>
<dbReference type="GO" id="GO:0008168">
    <property type="term" value="F:methyltransferase activity"/>
    <property type="evidence" value="ECO:0007669"/>
    <property type="project" value="UniProtKB-KW"/>
</dbReference>
<comment type="caution">
    <text evidence="1">The sequence shown here is derived from an EMBL/GenBank/DDBJ whole genome shotgun (WGS) entry which is preliminary data.</text>
</comment>
<dbReference type="InterPro" id="IPR029063">
    <property type="entry name" value="SAM-dependent_MTases_sf"/>
</dbReference>
<organism evidence="1 2">
    <name type="scientific">Saccharata proteae CBS 121410</name>
    <dbReference type="NCBI Taxonomy" id="1314787"/>
    <lineage>
        <taxon>Eukaryota</taxon>
        <taxon>Fungi</taxon>
        <taxon>Dikarya</taxon>
        <taxon>Ascomycota</taxon>
        <taxon>Pezizomycotina</taxon>
        <taxon>Dothideomycetes</taxon>
        <taxon>Dothideomycetes incertae sedis</taxon>
        <taxon>Botryosphaeriales</taxon>
        <taxon>Saccharataceae</taxon>
        <taxon>Saccharata</taxon>
    </lineage>
</organism>
<dbReference type="SUPFAM" id="SSF53335">
    <property type="entry name" value="S-adenosyl-L-methionine-dependent methyltransferases"/>
    <property type="match status" value="1"/>
</dbReference>
<protein>
    <submittedName>
        <fullName evidence="1">S-adenosyl-L-methionine-dependent methyltransferase</fullName>
    </submittedName>
</protein>
<dbReference type="PANTHER" id="PTHR43591:SF24">
    <property type="entry name" value="2-METHOXY-6-POLYPRENYL-1,4-BENZOQUINOL METHYLASE, MITOCHONDRIAL"/>
    <property type="match status" value="1"/>
</dbReference>
<reference evidence="1" key="1">
    <citation type="journal article" date="2020" name="Stud. Mycol.">
        <title>101 Dothideomycetes genomes: a test case for predicting lifestyles and emergence of pathogens.</title>
        <authorList>
            <person name="Haridas S."/>
            <person name="Albert R."/>
            <person name="Binder M."/>
            <person name="Bloem J."/>
            <person name="Labutti K."/>
            <person name="Salamov A."/>
            <person name="Andreopoulos B."/>
            <person name="Baker S."/>
            <person name="Barry K."/>
            <person name="Bills G."/>
            <person name="Bluhm B."/>
            <person name="Cannon C."/>
            <person name="Castanera R."/>
            <person name="Culley D."/>
            <person name="Daum C."/>
            <person name="Ezra D."/>
            <person name="Gonzalez J."/>
            <person name="Henrissat B."/>
            <person name="Kuo A."/>
            <person name="Liang C."/>
            <person name="Lipzen A."/>
            <person name="Lutzoni F."/>
            <person name="Magnuson J."/>
            <person name="Mondo S."/>
            <person name="Nolan M."/>
            <person name="Ohm R."/>
            <person name="Pangilinan J."/>
            <person name="Park H.-J."/>
            <person name="Ramirez L."/>
            <person name="Alfaro M."/>
            <person name="Sun H."/>
            <person name="Tritt A."/>
            <person name="Yoshinaga Y."/>
            <person name="Zwiers L.-H."/>
            <person name="Turgeon B."/>
            <person name="Goodwin S."/>
            <person name="Spatafora J."/>
            <person name="Crous P."/>
            <person name="Grigoriev I."/>
        </authorList>
    </citation>
    <scope>NUCLEOTIDE SEQUENCE</scope>
    <source>
        <strain evidence="1">CBS 121410</strain>
    </source>
</reference>
<evidence type="ECO:0000313" key="2">
    <source>
        <dbReference type="Proteomes" id="UP000799776"/>
    </source>
</evidence>
<evidence type="ECO:0000313" key="1">
    <source>
        <dbReference type="EMBL" id="KAF2090208.1"/>
    </source>
</evidence>
<sequence length="318" mass="36336">MATQSDDNLPVSDASSSLIGRHLEIDHHHSAFTSTFSSATDWRYENGRRYHSYDDGTYHLPNDEEELDRLDLQHEMWRMTLKGALYWSPIPETTQSVLDIGCGTGCWAIEFAETHPNATVVGTDLSPVQPDFVPPNCSFLVDNAEKDWAFSSKFDFIHARMLCMGMHDWPHFLHQCWTNLQPGGWLELREIAFPWGSVEDTPIEESPLLKWSDMVREGAARAGIDTVACLSFEDKLRDLGFIKIKKEHVQWPLTPWPKGSLEKKLGAYAQENLRSGLQGISMAVFCRHLGMTRDEVELNLYEARKDMNDPSKHYYAPM</sequence>
<keyword evidence="2" id="KW-1185">Reference proteome</keyword>
<dbReference type="OrthoDB" id="2013972at2759"/>
<keyword evidence="1" id="KW-0808">Transferase</keyword>
<gene>
    <name evidence="1" type="ORF">K490DRAFT_71842</name>
</gene>
<dbReference type="GO" id="GO:0032259">
    <property type="term" value="P:methylation"/>
    <property type="evidence" value="ECO:0007669"/>
    <property type="project" value="UniProtKB-KW"/>
</dbReference>
<dbReference type="Pfam" id="PF13489">
    <property type="entry name" value="Methyltransf_23"/>
    <property type="match status" value="1"/>
</dbReference>
<proteinExistence type="predicted"/>
<dbReference type="Gene3D" id="3.40.50.150">
    <property type="entry name" value="Vaccinia Virus protein VP39"/>
    <property type="match status" value="1"/>
</dbReference>
<name>A0A9P4LYE0_9PEZI</name>
<dbReference type="EMBL" id="ML978713">
    <property type="protein sequence ID" value="KAF2090208.1"/>
    <property type="molecule type" value="Genomic_DNA"/>
</dbReference>
<dbReference type="Proteomes" id="UP000799776">
    <property type="component" value="Unassembled WGS sequence"/>
</dbReference>